<comment type="caution">
    <text evidence="1">The sequence shown here is derived from an EMBL/GenBank/DDBJ whole genome shotgun (WGS) entry which is preliminary data.</text>
</comment>
<dbReference type="EMBL" id="JBHSSL010000020">
    <property type="protein sequence ID" value="MFC6169589.1"/>
    <property type="molecule type" value="Genomic_DNA"/>
</dbReference>
<name>A0ABW1RCN7_9LACO</name>
<protein>
    <recommendedName>
        <fullName evidence="3">Phage gp6-like head-tail connector protein</fullName>
    </recommendedName>
</protein>
<sequence length="84" mass="9464">MASSHDEVELDCEKFAYAVVNSYCPDEKDDLKASKAVLTRFLTAYYLADKFNHMEKHQFDAAEANGDSLTMKLLAEGLNNIRLS</sequence>
<evidence type="ECO:0000313" key="2">
    <source>
        <dbReference type="Proteomes" id="UP001596289"/>
    </source>
</evidence>
<organism evidence="1 2">
    <name type="scientific">Loigolactobacillus jiayinensis</name>
    <dbReference type="NCBI Taxonomy" id="2486016"/>
    <lineage>
        <taxon>Bacteria</taxon>
        <taxon>Bacillati</taxon>
        <taxon>Bacillota</taxon>
        <taxon>Bacilli</taxon>
        <taxon>Lactobacillales</taxon>
        <taxon>Lactobacillaceae</taxon>
        <taxon>Loigolactobacillus</taxon>
    </lineage>
</organism>
<dbReference type="RefSeq" id="WP_191985919.1">
    <property type="nucleotide sequence ID" value="NZ_JBHSSL010000020.1"/>
</dbReference>
<evidence type="ECO:0000313" key="1">
    <source>
        <dbReference type="EMBL" id="MFC6169589.1"/>
    </source>
</evidence>
<keyword evidence="2" id="KW-1185">Reference proteome</keyword>
<proteinExistence type="predicted"/>
<reference evidence="2" key="1">
    <citation type="journal article" date="2019" name="Int. J. Syst. Evol. Microbiol.">
        <title>The Global Catalogue of Microorganisms (GCM) 10K type strain sequencing project: providing services to taxonomists for standard genome sequencing and annotation.</title>
        <authorList>
            <consortium name="The Broad Institute Genomics Platform"/>
            <consortium name="The Broad Institute Genome Sequencing Center for Infectious Disease"/>
            <person name="Wu L."/>
            <person name="Ma J."/>
        </authorList>
    </citation>
    <scope>NUCLEOTIDE SEQUENCE [LARGE SCALE GENOMIC DNA]</scope>
    <source>
        <strain evidence="2">CCM 8904</strain>
    </source>
</reference>
<evidence type="ECO:0008006" key="3">
    <source>
        <dbReference type="Google" id="ProtNLM"/>
    </source>
</evidence>
<gene>
    <name evidence="1" type="ORF">ACFQGP_03225</name>
</gene>
<accession>A0ABW1RCN7</accession>
<dbReference type="Proteomes" id="UP001596289">
    <property type="component" value="Unassembled WGS sequence"/>
</dbReference>